<proteinExistence type="inferred from homology"/>
<dbReference type="PROSITE" id="PS00166">
    <property type="entry name" value="ENOYL_COA_HYDRATASE"/>
    <property type="match status" value="1"/>
</dbReference>
<accession>A0A0D1Y1K4</accession>
<dbReference type="STRING" id="47500.AF333_28190"/>
<name>A0A0D1Y1K4_ANEMI</name>
<keyword evidence="2" id="KW-0456">Lyase</keyword>
<dbReference type="InterPro" id="IPR018376">
    <property type="entry name" value="Enoyl-CoA_hyd/isom_CS"/>
</dbReference>
<dbReference type="EMBL" id="FNED01000032">
    <property type="protein sequence ID" value="SDJ92323.1"/>
    <property type="molecule type" value="Genomic_DNA"/>
</dbReference>
<dbReference type="Gene3D" id="1.10.12.10">
    <property type="entry name" value="Lyase 2-enoyl-coa Hydratase, Chain A, domain 2"/>
    <property type="match status" value="1"/>
</dbReference>
<evidence type="ECO:0000313" key="6">
    <source>
        <dbReference type="Proteomes" id="UP000037269"/>
    </source>
</evidence>
<evidence type="ECO:0000256" key="2">
    <source>
        <dbReference type="ARBA" id="ARBA00023239"/>
    </source>
</evidence>
<dbReference type="Gene3D" id="3.90.226.10">
    <property type="entry name" value="2-enoyl-CoA Hydratase, Chain A, domain 1"/>
    <property type="match status" value="1"/>
</dbReference>
<evidence type="ECO:0000313" key="7">
    <source>
        <dbReference type="Proteomes" id="UP000182836"/>
    </source>
</evidence>
<evidence type="ECO:0000256" key="1">
    <source>
        <dbReference type="ARBA" id="ARBA00005254"/>
    </source>
</evidence>
<dbReference type="CDD" id="cd06558">
    <property type="entry name" value="crotonase-like"/>
    <property type="match status" value="1"/>
</dbReference>
<reference evidence="5 7" key="2">
    <citation type="submission" date="2016-10" db="EMBL/GenBank/DDBJ databases">
        <authorList>
            <person name="de Groot N.N."/>
        </authorList>
    </citation>
    <scope>NUCLEOTIDE SEQUENCE [LARGE SCALE GENOMIC DNA]</scope>
    <source>
        <strain evidence="5 7">DSM 2895</strain>
    </source>
</reference>
<dbReference type="InterPro" id="IPR014748">
    <property type="entry name" value="Enoyl-CoA_hydra_C"/>
</dbReference>
<dbReference type="Proteomes" id="UP000182836">
    <property type="component" value="Unassembled WGS sequence"/>
</dbReference>
<dbReference type="RefSeq" id="WP_043067231.1">
    <property type="nucleotide sequence ID" value="NZ_BJOA01000136.1"/>
</dbReference>
<protein>
    <submittedName>
        <fullName evidence="4">3-hydroxybutyryl-CoA dehydratase</fullName>
    </submittedName>
    <submittedName>
        <fullName evidence="5">Enoyl-CoA hydratase/carnithine racemase</fullName>
    </submittedName>
</protein>
<dbReference type="InterPro" id="IPR001753">
    <property type="entry name" value="Enoyl-CoA_hydra/iso"/>
</dbReference>
<dbReference type="SUPFAM" id="SSF52096">
    <property type="entry name" value="ClpP/crotonase"/>
    <property type="match status" value="1"/>
</dbReference>
<evidence type="ECO:0000256" key="3">
    <source>
        <dbReference type="RuleBase" id="RU003707"/>
    </source>
</evidence>
<dbReference type="PATRIC" id="fig|47500.8.peg.2255"/>
<dbReference type="Pfam" id="PF00378">
    <property type="entry name" value="ECH_1"/>
    <property type="match status" value="1"/>
</dbReference>
<gene>
    <name evidence="4" type="ORF">AF333_28190</name>
    <name evidence="5" type="ORF">SAMN04487909_13265</name>
</gene>
<dbReference type="EMBL" id="LGUG01000009">
    <property type="protein sequence ID" value="KON90882.1"/>
    <property type="molecule type" value="Genomic_DNA"/>
</dbReference>
<comment type="similarity">
    <text evidence="1 3">Belongs to the enoyl-CoA hydratase/isomerase family.</text>
</comment>
<reference evidence="4 6" key="1">
    <citation type="submission" date="2015-07" db="EMBL/GenBank/DDBJ databases">
        <title>Fjat-14205 dsm 2895.</title>
        <authorList>
            <person name="Liu B."/>
            <person name="Wang J."/>
            <person name="Zhu Y."/>
            <person name="Liu G."/>
            <person name="Chen Q."/>
            <person name="Chen Z."/>
            <person name="Lan J."/>
            <person name="Che J."/>
            <person name="Ge C."/>
            <person name="Shi H."/>
            <person name="Pan Z."/>
            <person name="Liu X."/>
        </authorList>
    </citation>
    <scope>NUCLEOTIDE SEQUENCE [LARGE SCALE GENOMIC DNA]</scope>
    <source>
        <strain evidence="4 6">DSM 2895</strain>
    </source>
</reference>
<dbReference type="Proteomes" id="UP000037269">
    <property type="component" value="Unassembled WGS sequence"/>
</dbReference>
<keyword evidence="6" id="KW-1185">Reference proteome</keyword>
<dbReference type="GO" id="GO:0016829">
    <property type="term" value="F:lyase activity"/>
    <property type="evidence" value="ECO:0007669"/>
    <property type="project" value="UniProtKB-KW"/>
</dbReference>
<dbReference type="InterPro" id="IPR029045">
    <property type="entry name" value="ClpP/crotonase-like_dom_sf"/>
</dbReference>
<evidence type="ECO:0000313" key="5">
    <source>
        <dbReference type="EMBL" id="SDJ92323.1"/>
    </source>
</evidence>
<organism evidence="4 6">
    <name type="scientific">Aneurinibacillus migulanus</name>
    <name type="common">Bacillus migulanus</name>
    <dbReference type="NCBI Taxonomy" id="47500"/>
    <lineage>
        <taxon>Bacteria</taxon>
        <taxon>Bacillati</taxon>
        <taxon>Bacillota</taxon>
        <taxon>Bacilli</taxon>
        <taxon>Bacillales</taxon>
        <taxon>Paenibacillaceae</taxon>
        <taxon>Aneurinibacillus group</taxon>
        <taxon>Aneurinibacillus</taxon>
    </lineage>
</organism>
<evidence type="ECO:0000313" key="4">
    <source>
        <dbReference type="EMBL" id="KON90882.1"/>
    </source>
</evidence>
<dbReference type="OrthoDB" id="9775794at2"/>
<dbReference type="AlphaFoldDB" id="A0A0D1Y1K4"/>
<dbReference type="PANTHER" id="PTHR11941">
    <property type="entry name" value="ENOYL-COA HYDRATASE-RELATED"/>
    <property type="match status" value="1"/>
</dbReference>
<dbReference type="PANTHER" id="PTHR11941:SF54">
    <property type="entry name" value="ENOYL-COA HYDRATASE, MITOCHONDRIAL"/>
    <property type="match status" value="1"/>
</dbReference>
<dbReference type="GO" id="GO:0006635">
    <property type="term" value="P:fatty acid beta-oxidation"/>
    <property type="evidence" value="ECO:0007669"/>
    <property type="project" value="TreeGrafter"/>
</dbReference>
<dbReference type="GeneID" id="42309013"/>
<sequence length="265" mass="29358">MKVETIRFEDGAKIVWQETAGLAIVTIKRSWIKNAMTPEMWKALADIGRKIEKNEKIKTVILRGEGKQFTVGSDIKAFNKMSIEEANEAFVVMEDAITSFEYLRIPTIAFITGPSMGAGLELALSCDLRVGSPDALLGIPIGKLGITISQRFSQRLVNLIGPSRTKDLIFTGRLFKAEEAYDLGLLNYLVDEDNAEAFVLDLARRISCASMNSLQAAKEAVARCVPFTEVAFGHRGYPQYIDPVDFPEGVAAFVEKREPRFGRST</sequence>